<keyword evidence="4" id="KW-1185">Reference proteome</keyword>
<sequence length="1066" mass="118438">MGYQKKTVVSLFTCALLIPSLLIPYVTASYPSHHPHLDQTDREVGNEDVQGKSKGYLSEGIHVPESLAPHEVSSAPTQGGTPRKDPEHSDFDLVDLARLFPEGHMPLDSSDLQYGLTTLGSGSKSGAVDTASSGSGYLLAVGESHGLSQLRKRDGQPDPFVFLDCPANVLDQPVNQTQKARVVCTSEDVDGCFRVMERGVEGTLVEMPEDCAANSFARAVSLELAEDQTMPDRLANKHTLTSPIYQFSFDFNKHELRADANVAIRMEMTNVNGHLNGFIDSPGVEKRDFEGKYISSLNLDWKNTLQQGHRFHHSSRDGPYRVVKDLSTPVFWQAAKTCPVGDKHYDEGIGAFIQGKVDANLFYAITAIATSSKGSSTVKVTDAYGVLHVTGQTDLTFGIGGMGHLNIGMAGKGNPARSEQFYEGFQSETISAGASWGTMKLTPFIRRQSSLATSPMDESLSTTDLGNFPATFPRAQTPSGLESMRKIHKETEMESFNNNTLYGDGGERGSTIQIGHNLTFGLNLFFNILPDMQGHQPAHQSRPTSLLVTSETQARSLLRQSATGKLIRTLLGWKKYDGSGVLFADNQAPYHEPCFSTKSKRSTVDFPSPGNQSAAISINNLNKRGLDNPKQTFGSVRLRPIDIFGHVVAYLFNRRSATNKKLGEIDCRNGLCGSCLNPKDPDGCCGCVCMQCKWGPRGDMPPCEQCTDEGVKGEAEWPGPQVKRDRISGNDVPEYKGEGWAHFLKNLFFSRARSITLGWKVVKVNNVPYFPPDLGTSAPFKYPQFPKDVKKVWEGADGGVYDPISYYWGNTSADCSDWSIGLNTTRDQTYDDVHGWIPSPYQSKFIREPYSMNATANMWCLSQAEHVYEGQNLGQFFTEWLTKGQVHKQQPYPGTTNGKVDAAWIEAWIMSPGEDLPWVNPEDPSEEFSFFGLLHAELGNIAHKDRLAILLERLNRKKENVFDLSKCYSTSKYKKMSTDEQWSTVKEIGLTFNYLNNDTIWGMWCDTFVGVYDWLDYFDKYYALVKGLGDPDVSLAEEWGKYNRVVLDSAVKINSDGWDWTFENRQ</sequence>
<dbReference type="GO" id="GO:0016787">
    <property type="term" value="F:hydrolase activity"/>
    <property type="evidence" value="ECO:0007669"/>
    <property type="project" value="UniProtKB-KW"/>
</dbReference>
<dbReference type="EMBL" id="JAADJF010000650">
    <property type="protein sequence ID" value="KAF4414954.1"/>
    <property type="molecule type" value="Genomic_DNA"/>
</dbReference>
<keyword evidence="2" id="KW-0732">Signal</keyword>
<name>A0A8H4J844_9HYPO</name>
<reference evidence="3 4" key="1">
    <citation type="submission" date="2020-01" db="EMBL/GenBank/DDBJ databases">
        <title>Identification and distribution of gene clusters putatively required for synthesis of sphingolipid metabolism inhibitors in phylogenetically diverse species of the filamentous fungus Fusarium.</title>
        <authorList>
            <person name="Kim H.-S."/>
            <person name="Busman M."/>
            <person name="Brown D.W."/>
            <person name="Divon H."/>
            <person name="Uhlig S."/>
            <person name="Proctor R.H."/>
        </authorList>
    </citation>
    <scope>NUCLEOTIDE SEQUENCE [LARGE SCALE GENOMIC DNA]</scope>
    <source>
        <strain evidence="3 4">NRRL 13308</strain>
    </source>
</reference>
<accession>A0A8H4J844</accession>
<feature type="signal peptide" evidence="2">
    <location>
        <begin position="1"/>
        <end position="28"/>
    </location>
</feature>
<gene>
    <name evidence="3" type="ORF">FACUT_13832</name>
</gene>
<evidence type="ECO:0000256" key="1">
    <source>
        <dbReference type="SAM" id="MobiDB-lite"/>
    </source>
</evidence>
<organism evidence="3 4">
    <name type="scientific">Fusarium acutatum</name>
    <dbReference type="NCBI Taxonomy" id="78861"/>
    <lineage>
        <taxon>Eukaryota</taxon>
        <taxon>Fungi</taxon>
        <taxon>Dikarya</taxon>
        <taxon>Ascomycota</taxon>
        <taxon>Pezizomycotina</taxon>
        <taxon>Sordariomycetes</taxon>
        <taxon>Hypocreomycetidae</taxon>
        <taxon>Hypocreales</taxon>
        <taxon>Nectriaceae</taxon>
        <taxon>Fusarium</taxon>
        <taxon>Fusarium fujikuroi species complex</taxon>
    </lineage>
</organism>
<keyword evidence="3" id="KW-0378">Hydrolase</keyword>
<proteinExistence type="predicted"/>
<protein>
    <submittedName>
        <fullName evidence="3">Glycoside hydrolase family 18</fullName>
    </submittedName>
</protein>
<dbReference type="Proteomes" id="UP000536711">
    <property type="component" value="Unassembled WGS sequence"/>
</dbReference>
<dbReference type="OrthoDB" id="73875at2759"/>
<dbReference type="AlphaFoldDB" id="A0A8H4J844"/>
<feature type="region of interest" description="Disordered" evidence="1">
    <location>
        <begin position="68"/>
        <end position="88"/>
    </location>
</feature>
<feature type="region of interest" description="Disordered" evidence="1">
    <location>
        <begin position="453"/>
        <end position="481"/>
    </location>
</feature>
<feature type="chain" id="PRO_5034347185" evidence="2">
    <location>
        <begin position="29"/>
        <end position="1066"/>
    </location>
</feature>
<evidence type="ECO:0000313" key="4">
    <source>
        <dbReference type="Proteomes" id="UP000536711"/>
    </source>
</evidence>
<evidence type="ECO:0000313" key="3">
    <source>
        <dbReference type="EMBL" id="KAF4414954.1"/>
    </source>
</evidence>
<evidence type="ECO:0000256" key="2">
    <source>
        <dbReference type="SAM" id="SignalP"/>
    </source>
</evidence>
<comment type="caution">
    <text evidence="3">The sequence shown here is derived from an EMBL/GenBank/DDBJ whole genome shotgun (WGS) entry which is preliminary data.</text>
</comment>